<keyword evidence="6" id="KW-1185">Reference proteome</keyword>
<keyword evidence="2" id="KW-0808">Transferase</keyword>
<dbReference type="Proteomes" id="UP000002028">
    <property type="component" value="Chromosome"/>
</dbReference>
<dbReference type="AlphaFoldDB" id="D2QSR8"/>
<sequence>MIDICAIGHISLDEVITPLSVKHMPGGTAFYFAKTLLNADINFKLVTALGLQEYHVVDDLRQEGSSVYTLPSKSTVYFQNKYSEDQNHRQQRVLRQASPFAVAQMPSLNAKVYHLGPLLANDIPIELIENLSKKGLVSLDIQGYLRHVWHNKVVYRDWADKKKVLPNVSILKANDHEMEVVTGRKNVREGAVYLADMGVREVIITLGSKGSLIYTGGIFYNIPAFKPTAVVDATGCGDTYMAGYLWKRVQGQHVQEAGEFGATLATRKVSSSGPYTEIPVSVQVK</sequence>
<dbReference type="Pfam" id="PF00294">
    <property type="entry name" value="PfkB"/>
    <property type="match status" value="1"/>
</dbReference>
<dbReference type="GO" id="GO:0016301">
    <property type="term" value="F:kinase activity"/>
    <property type="evidence" value="ECO:0007669"/>
    <property type="project" value="UniProtKB-KW"/>
</dbReference>
<dbReference type="PANTHER" id="PTHR43085">
    <property type="entry name" value="HEXOKINASE FAMILY MEMBER"/>
    <property type="match status" value="1"/>
</dbReference>
<evidence type="ECO:0000313" key="6">
    <source>
        <dbReference type="Proteomes" id="UP000002028"/>
    </source>
</evidence>
<keyword evidence="3" id="KW-0418">Kinase</keyword>
<evidence type="ECO:0000259" key="4">
    <source>
        <dbReference type="Pfam" id="PF00294"/>
    </source>
</evidence>
<name>D2QSR8_SPILD</name>
<dbReference type="PANTHER" id="PTHR43085:SF57">
    <property type="entry name" value="CARBOHYDRATE KINASE PFKB DOMAIN-CONTAINING PROTEIN"/>
    <property type="match status" value="1"/>
</dbReference>
<comment type="similarity">
    <text evidence="1">Belongs to the carbohydrate kinase PfkB family.</text>
</comment>
<reference evidence="5 6" key="1">
    <citation type="journal article" date="2010" name="Stand. Genomic Sci.">
        <title>Complete genome sequence of Spirosoma linguale type strain (1).</title>
        <authorList>
            <person name="Lail K."/>
            <person name="Sikorski J."/>
            <person name="Saunders E."/>
            <person name="Lapidus A."/>
            <person name="Glavina Del Rio T."/>
            <person name="Copeland A."/>
            <person name="Tice H."/>
            <person name="Cheng J.-F."/>
            <person name="Lucas S."/>
            <person name="Nolan M."/>
            <person name="Bruce D."/>
            <person name="Goodwin L."/>
            <person name="Pitluck S."/>
            <person name="Ivanova N."/>
            <person name="Mavromatis K."/>
            <person name="Ovchinnikova G."/>
            <person name="Pati A."/>
            <person name="Chen A."/>
            <person name="Palaniappan K."/>
            <person name="Land M."/>
            <person name="Hauser L."/>
            <person name="Chang Y.-J."/>
            <person name="Jeffries C.D."/>
            <person name="Chain P."/>
            <person name="Brettin T."/>
            <person name="Detter J.C."/>
            <person name="Schuetze A."/>
            <person name="Rohde M."/>
            <person name="Tindall B.J."/>
            <person name="Goeker M."/>
            <person name="Bristow J."/>
            <person name="Eisen J.A."/>
            <person name="Markowitz V."/>
            <person name="Hugenholtz P."/>
            <person name="Kyrpides N.C."/>
            <person name="Klenk H.-P."/>
            <person name="Chen F."/>
        </authorList>
    </citation>
    <scope>NUCLEOTIDE SEQUENCE [LARGE SCALE GENOMIC DNA]</scope>
    <source>
        <strain evidence="6">ATCC 33905 / DSM 74 / LMG 10896 / Claus 1</strain>
    </source>
</reference>
<evidence type="ECO:0000313" key="5">
    <source>
        <dbReference type="EMBL" id="ADB41850.1"/>
    </source>
</evidence>
<dbReference type="InterPro" id="IPR029056">
    <property type="entry name" value="Ribokinase-like"/>
</dbReference>
<dbReference type="InterPro" id="IPR011611">
    <property type="entry name" value="PfkB_dom"/>
</dbReference>
<dbReference type="KEGG" id="sli:Slin_5887"/>
<proteinExistence type="inferred from homology"/>
<dbReference type="SUPFAM" id="SSF53613">
    <property type="entry name" value="Ribokinase-like"/>
    <property type="match status" value="1"/>
</dbReference>
<evidence type="ECO:0000256" key="3">
    <source>
        <dbReference type="ARBA" id="ARBA00022777"/>
    </source>
</evidence>
<dbReference type="InterPro" id="IPR050306">
    <property type="entry name" value="PfkB_Carbo_kinase"/>
</dbReference>
<protein>
    <submittedName>
        <fullName evidence="5">PfkB domain protein</fullName>
    </submittedName>
</protein>
<dbReference type="RefSeq" id="WP_012930340.1">
    <property type="nucleotide sequence ID" value="NC_013730.1"/>
</dbReference>
<dbReference type="eggNOG" id="COG0524">
    <property type="taxonomic scope" value="Bacteria"/>
</dbReference>
<evidence type="ECO:0000256" key="2">
    <source>
        <dbReference type="ARBA" id="ARBA00022679"/>
    </source>
</evidence>
<evidence type="ECO:0000256" key="1">
    <source>
        <dbReference type="ARBA" id="ARBA00010688"/>
    </source>
</evidence>
<gene>
    <name evidence="5" type="ordered locus">Slin_5887</name>
</gene>
<feature type="domain" description="Carbohydrate kinase PfkB" evidence="4">
    <location>
        <begin position="160"/>
        <end position="278"/>
    </location>
</feature>
<dbReference type="STRING" id="504472.Slin_5887"/>
<dbReference type="HOGENOM" id="CLU_065902_0_0_10"/>
<accession>D2QSR8</accession>
<organism evidence="5 6">
    <name type="scientific">Spirosoma linguale (strain ATCC 33905 / DSM 74 / LMG 10896 / Claus 1)</name>
    <dbReference type="NCBI Taxonomy" id="504472"/>
    <lineage>
        <taxon>Bacteria</taxon>
        <taxon>Pseudomonadati</taxon>
        <taxon>Bacteroidota</taxon>
        <taxon>Cytophagia</taxon>
        <taxon>Cytophagales</taxon>
        <taxon>Cytophagaceae</taxon>
        <taxon>Spirosoma</taxon>
    </lineage>
</organism>
<dbReference type="EMBL" id="CP001769">
    <property type="protein sequence ID" value="ADB41850.1"/>
    <property type="molecule type" value="Genomic_DNA"/>
</dbReference>
<dbReference type="Gene3D" id="3.40.1190.20">
    <property type="match status" value="1"/>
</dbReference>